<sequence>MKIILTEWYREWQESMSQQPDPVTLDLTNKTQLQFLVLSLGRGNFDEISIETDSSETLNYITELLKGTGGAEPAVADTVVTASRLYQADYHIFRQEPYGIFFVNPKPRPDLFAATDRGEYAGRQDP</sequence>
<name>A0A365XWE0_9BACT</name>
<evidence type="ECO:0000313" key="2">
    <source>
        <dbReference type="Proteomes" id="UP000253410"/>
    </source>
</evidence>
<dbReference type="OrthoDB" id="10004824at2"/>
<dbReference type="Proteomes" id="UP000253410">
    <property type="component" value="Unassembled WGS sequence"/>
</dbReference>
<gene>
    <name evidence="1" type="ORF">DF182_28000</name>
</gene>
<accession>A0A365XWE0</accession>
<dbReference type="RefSeq" id="WP_113619059.1">
    <property type="nucleotide sequence ID" value="NZ_QFFJ01000002.1"/>
</dbReference>
<keyword evidence="2" id="KW-1185">Reference proteome</keyword>
<organism evidence="1 2">
    <name type="scientific">Chitinophaga flava</name>
    <dbReference type="NCBI Taxonomy" id="2259036"/>
    <lineage>
        <taxon>Bacteria</taxon>
        <taxon>Pseudomonadati</taxon>
        <taxon>Bacteroidota</taxon>
        <taxon>Chitinophagia</taxon>
        <taxon>Chitinophagales</taxon>
        <taxon>Chitinophagaceae</taxon>
        <taxon>Chitinophaga</taxon>
    </lineage>
</organism>
<proteinExistence type="predicted"/>
<protein>
    <submittedName>
        <fullName evidence="1">Uncharacterized protein</fullName>
    </submittedName>
</protein>
<reference evidence="1 2" key="1">
    <citation type="submission" date="2018-05" db="EMBL/GenBank/DDBJ databases">
        <title>Chitinophaga sp. K3CV102501T nov., isolated from isolated from a monsoon evergreen broad-leaved forest soil.</title>
        <authorList>
            <person name="Lv Y."/>
        </authorList>
    </citation>
    <scope>NUCLEOTIDE SEQUENCE [LARGE SCALE GENOMIC DNA]</scope>
    <source>
        <strain evidence="1 2">GDMCC 1.1325</strain>
    </source>
</reference>
<dbReference type="EMBL" id="QFFJ01000002">
    <property type="protein sequence ID" value="RBL90311.1"/>
    <property type="molecule type" value="Genomic_DNA"/>
</dbReference>
<comment type="caution">
    <text evidence="1">The sequence shown here is derived from an EMBL/GenBank/DDBJ whole genome shotgun (WGS) entry which is preliminary data.</text>
</comment>
<dbReference type="AlphaFoldDB" id="A0A365XWE0"/>
<evidence type="ECO:0000313" key="1">
    <source>
        <dbReference type="EMBL" id="RBL90311.1"/>
    </source>
</evidence>